<proteinExistence type="inferred from homology"/>
<dbReference type="PANTHER" id="PTHR35092:SF1">
    <property type="entry name" value="CHLORINASE MJ1651"/>
    <property type="match status" value="1"/>
</dbReference>
<dbReference type="Gene3D" id="3.40.50.10790">
    <property type="entry name" value="S-adenosyl-l-methionine hydroxide adenosyltransferase, N-terminal"/>
    <property type="match status" value="1"/>
</dbReference>
<dbReference type="InterPro" id="IPR002747">
    <property type="entry name" value="SAM_OH_AdoTrfase"/>
</dbReference>
<protein>
    <submittedName>
        <fullName evidence="3">Uncharacterized protein</fullName>
    </submittedName>
</protein>
<accession>A0A0S7E724</accession>
<dbReference type="AlphaFoldDB" id="A0A0S7E724"/>
<evidence type="ECO:0000313" key="3">
    <source>
        <dbReference type="EMBL" id="ALU27113.1"/>
    </source>
</evidence>
<dbReference type="Pfam" id="PF20257">
    <property type="entry name" value="SAM_HAT_C"/>
    <property type="match status" value="1"/>
</dbReference>
<dbReference type="PANTHER" id="PTHR35092">
    <property type="entry name" value="CHLORINASE MJ1651"/>
    <property type="match status" value="1"/>
</dbReference>
<dbReference type="InterPro" id="IPR046470">
    <property type="entry name" value="SAM_HAT_C"/>
</dbReference>
<comment type="similarity">
    <text evidence="2">Belongs to the SAM hydrolase / SAM-dependent halogenase family.</text>
</comment>
<dbReference type="eggNOG" id="COG1912">
    <property type="taxonomic scope" value="Bacteria"/>
</dbReference>
<gene>
    <name evidence="3" type="ORF">AS202_13530</name>
</gene>
<dbReference type="EMBL" id="CP013690">
    <property type="protein sequence ID" value="ALU27113.1"/>
    <property type="molecule type" value="Genomic_DNA"/>
</dbReference>
<evidence type="ECO:0000256" key="1">
    <source>
        <dbReference type="ARBA" id="ARBA00022691"/>
    </source>
</evidence>
<evidence type="ECO:0000256" key="2">
    <source>
        <dbReference type="ARBA" id="ARBA00024035"/>
    </source>
</evidence>
<organism evidence="3 4">
    <name type="scientific">Myroides odoratimimus</name>
    <dbReference type="NCBI Taxonomy" id="76832"/>
    <lineage>
        <taxon>Bacteria</taxon>
        <taxon>Pseudomonadati</taxon>
        <taxon>Bacteroidota</taxon>
        <taxon>Flavobacteriia</taxon>
        <taxon>Flavobacteriales</taxon>
        <taxon>Flavobacteriaceae</taxon>
        <taxon>Myroides</taxon>
    </lineage>
</organism>
<reference evidence="3 4" key="1">
    <citation type="journal article" date="2016" name="J. Zhejiang Univ. Sci. B">
        <title>Antibiotic resistance mechanisms of Myroides sp.</title>
        <authorList>
            <person name="Hu S."/>
            <person name="Yuan S."/>
            <person name="Qu H."/>
            <person name="Jiang T."/>
            <person name="Zhou Y."/>
            <person name="Wang M."/>
            <person name="Ming D."/>
        </authorList>
    </citation>
    <scope>NUCLEOTIDE SEQUENCE [LARGE SCALE GENOMIC DNA]</scope>
    <source>
        <strain evidence="3 4">PR63039</strain>
    </source>
</reference>
<dbReference type="InterPro" id="IPR046469">
    <property type="entry name" value="SAM_HAT_N"/>
</dbReference>
<name>A0A0S7E724_9FLAO</name>
<dbReference type="KEGG" id="mod:AS202_13530"/>
<dbReference type="Pfam" id="PF01887">
    <property type="entry name" value="SAM_HAT_N"/>
    <property type="match status" value="1"/>
</dbReference>
<dbReference type="GeneID" id="66975741"/>
<dbReference type="Proteomes" id="UP000069030">
    <property type="component" value="Chromosome"/>
</dbReference>
<dbReference type="PIRSF" id="PIRSF006779">
    <property type="entry name" value="UCP006779"/>
    <property type="match status" value="1"/>
</dbReference>
<dbReference type="RefSeq" id="WP_006259029.1">
    <property type="nucleotide sequence ID" value="NZ_BCMQ01000003.1"/>
</dbReference>
<dbReference type="SUPFAM" id="SSF102522">
    <property type="entry name" value="Bacterial fluorinating enzyme, N-terminal domain"/>
    <property type="match status" value="1"/>
</dbReference>
<sequence>MQRIITLTTDFGYRDHYVGALKGKIYSNIIGCNLVDISHEISKYNTEDAGFVIGAAYSQFPKGTIHIIAVDASVTDYTKAICVEFDGHYFITADNGIVSIILGDEDFDKAIEINHDGMMKSNDIFVYCAYQLNEGRQLEEIGVMLESIYSPSRLATNVVLNRNKITGKVIYEDSYGNLVTNIHRSDYEVVSEGREFAIRVKNYRINRINDYFADFKLNDRATLKERAGELVAIFNDIDLLTIALFYSKPDTPGGTPRKLMNLQLNDTIVIEFDSETQY</sequence>
<dbReference type="Gene3D" id="2.40.30.90">
    <property type="entry name" value="Bacterial fluorinating enzyme like"/>
    <property type="match status" value="1"/>
</dbReference>
<dbReference type="SUPFAM" id="SSF101852">
    <property type="entry name" value="Bacterial fluorinating enzyme, C-terminal domain"/>
    <property type="match status" value="1"/>
</dbReference>
<dbReference type="InterPro" id="IPR023228">
    <property type="entry name" value="SAM_OH_AdoTrfase_N_sf"/>
</dbReference>
<evidence type="ECO:0000313" key="4">
    <source>
        <dbReference type="Proteomes" id="UP000069030"/>
    </source>
</evidence>
<dbReference type="InterPro" id="IPR023227">
    <property type="entry name" value="SAM_OH_AdoTrfase_C_sf"/>
</dbReference>
<keyword evidence="1" id="KW-0949">S-adenosyl-L-methionine</keyword>